<evidence type="ECO:0008006" key="4">
    <source>
        <dbReference type="Google" id="ProtNLM"/>
    </source>
</evidence>
<dbReference type="AlphaFoldDB" id="K6YTD9"/>
<dbReference type="CDD" id="cd20169">
    <property type="entry name" value="Peptidase_M90_mtfA"/>
    <property type="match status" value="1"/>
</dbReference>
<dbReference type="PANTHER" id="PTHR30164:SF2">
    <property type="entry name" value="PROTEIN MTFA"/>
    <property type="match status" value="1"/>
</dbReference>
<dbReference type="Pfam" id="PF06167">
    <property type="entry name" value="Peptidase_M90"/>
    <property type="match status" value="1"/>
</dbReference>
<dbReference type="eggNOG" id="COG3228">
    <property type="taxonomic scope" value="Bacteria"/>
</dbReference>
<dbReference type="PATRIC" id="fig|1129794.4.peg.4739"/>
<dbReference type="EMBL" id="CP003837">
    <property type="protein sequence ID" value="AGH46857.1"/>
    <property type="molecule type" value="Genomic_DNA"/>
</dbReference>
<dbReference type="InterPro" id="IPR042252">
    <property type="entry name" value="MtfA_N"/>
</dbReference>
<dbReference type="GO" id="GO:0005829">
    <property type="term" value="C:cytosol"/>
    <property type="evidence" value="ECO:0007669"/>
    <property type="project" value="TreeGrafter"/>
</dbReference>
<dbReference type="OrthoDB" id="9786424at2"/>
<keyword evidence="1" id="KW-0812">Transmembrane</keyword>
<feature type="transmembrane region" description="Helical" evidence="1">
    <location>
        <begin position="6"/>
        <end position="23"/>
    </location>
</feature>
<dbReference type="KEGG" id="gps:C427_4758"/>
<dbReference type="GO" id="GO:0008237">
    <property type="term" value="F:metallopeptidase activity"/>
    <property type="evidence" value="ECO:0007669"/>
    <property type="project" value="InterPro"/>
</dbReference>
<dbReference type="STRING" id="1129794.C427_4758"/>
<sequence>MRQILIYFFLSLPILVMMTWLYLDKRSIKRRELKQIQLRSQPLAPEYLHILQTEFPLYLRLPDELQCKLAGHIQVFLDEKDIIGRSGLEINDKIRVLIAAQACLLILNRPGNYYPGFRSILVYPNTYVASSTRTEGMLHITGTSTRAGESWHRGAVILAWDQVLQGARDGRDGHNVVMHEFAHKLDEENAAMDGLPLLPTAEQYQQWSQVLNAEFSVQQQNLADGVEDVIDSYGATSPAEFFAVVTETFFEKPYQLEHRHPQLYEQFKQCYLLDPKQWSKAKD</sequence>
<proteinExistence type="predicted"/>
<dbReference type="Gene3D" id="3.40.390.10">
    <property type="entry name" value="Collagenase (Catalytic Domain)"/>
    <property type="match status" value="1"/>
</dbReference>
<dbReference type="SUPFAM" id="SSF55486">
    <property type="entry name" value="Metalloproteases ('zincins'), catalytic domain"/>
    <property type="match status" value="1"/>
</dbReference>
<dbReference type="HOGENOM" id="CLU_063037_0_1_6"/>
<dbReference type="PANTHER" id="PTHR30164">
    <property type="entry name" value="MTFA PEPTIDASE"/>
    <property type="match status" value="1"/>
</dbReference>
<protein>
    <recommendedName>
        <fullName evidence="4">Protein mtfA</fullName>
    </recommendedName>
</protein>
<organism evidence="2 3">
    <name type="scientific">Paraglaciecola psychrophila 170</name>
    <dbReference type="NCBI Taxonomy" id="1129794"/>
    <lineage>
        <taxon>Bacteria</taxon>
        <taxon>Pseudomonadati</taxon>
        <taxon>Pseudomonadota</taxon>
        <taxon>Gammaproteobacteria</taxon>
        <taxon>Alteromonadales</taxon>
        <taxon>Alteromonadaceae</taxon>
        <taxon>Paraglaciecola</taxon>
    </lineage>
</organism>
<dbReference type="GO" id="GO:0004177">
    <property type="term" value="F:aminopeptidase activity"/>
    <property type="evidence" value="ECO:0007669"/>
    <property type="project" value="TreeGrafter"/>
</dbReference>
<dbReference type="Gene3D" id="1.10.472.150">
    <property type="entry name" value="Glucose-regulated metallo-peptidase M90, N-terminal domain"/>
    <property type="match status" value="1"/>
</dbReference>
<name>K6YTD9_9ALTE</name>
<keyword evidence="1" id="KW-1133">Transmembrane helix</keyword>
<evidence type="ECO:0000256" key="1">
    <source>
        <dbReference type="SAM" id="Phobius"/>
    </source>
</evidence>
<dbReference type="InterPro" id="IPR010384">
    <property type="entry name" value="MtfA_fam"/>
</dbReference>
<keyword evidence="1" id="KW-0472">Membrane</keyword>
<dbReference type="InterPro" id="IPR024079">
    <property type="entry name" value="MetalloPept_cat_dom_sf"/>
</dbReference>
<accession>K6YTD9</accession>
<gene>
    <name evidence="2" type="ORF">C427_4758</name>
</gene>
<evidence type="ECO:0000313" key="2">
    <source>
        <dbReference type="EMBL" id="AGH46857.1"/>
    </source>
</evidence>
<reference evidence="2 3" key="1">
    <citation type="journal article" date="2013" name="Genome Announc.">
        <title>Complete Genome Sequence of Glaciecola psychrophila Strain 170T.</title>
        <authorList>
            <person name="Yin J."/>
            <person name="Chen J."/>
            <person name="Liu G."/>
            <person name="Yu Y."/>
            <person name="Song L."/>
            <person name="Wang X."/>
            <person name="Qu X."/>
        </authorList>
    </citation>
    <scope>NUCLEOTIDE SEQUENCE [LARGE SCALE GENOMIC DNA]</scope>
    <source>
        <strain evidence="2 3">170</strain>
    </source>
</reference>
<evidence type="ECO:0000313" key="3">
    <source>
        <dbReference type="Proteomes" id="UP000011864"/>
    </source>
</evidence>
<dbReference type="Proteomes" id="UP000011864">
    <property type="component" value="Chromosome"/>
</dbReference>
<dbReference type="RefSeq" id="WP_007634983.1">
    <property type="nucleotide sequence ID" value="NC_020514.1"/>
</dbReference>
<keyword evidence="3" id="KW-1185">Reference proteome</keyword>